<protein>
    <submittedName>
        <fullName evidence="1">Uncharacterized protein</fullName>
    </submittedName>
</protein>
<evidence type="ECO:0000313" key="3">
    <source>
        <dbReference type="Proteomes" id="UP000663854"/>
    </source>
</evidence>
<evidence type="ECO:0000313" key="1">
    <source>
        <dbReference type="EMBL" id="CAF1255898.1"/>
    </source>
</evidence>
<sequence>MRKSRRGAVVLSACQIQATRLNKLEYRRLQRNVTLLHDDLESHIARIHRQEQGLRYHFTNVVRVIKPIRAYQAWKQVHAHEIAQDEAKELIESIKLRQKKIKPILRKQTTSSSSLSNEISSKPLRPLLLLLENEREKPSDPVINLNENLFRPKTSPINKQLTSSHRINPLLNMLDGRPTSSNNMIRQQIQQQSFDTSSFYSFSSMGASNPRKLIQGKFVTTHKQSDLDALYRMALQNQTAYKSVEQKRIEERKLYDKEFASQYRALKGSMRSVGFTNKIN</sequence>
<name>A0A815AEA8_9BILA</name>
<dbReference type="Proteomes" id="UP000663870">
    <property type="component" value="Unassembled WGS sequence"/>
</dbReference>
<accession>A0A815AEA8</accession>
<organism evidence="1 3">
    <name type="scientific">Rotaria sordida</name>
    <dbReference type="NCBI Taxonomy" id="392033"/>
    <lineage>
        <taxon>Eukaryota</taxon>
        <taxon>Metazoa</taxon>
        <taxon>Spiralia</taxon>
        <taxon>Gnathifera</taxon>
        <taxon>Rotifera</taxon>
        <taxon>Eurotatoria</taxon>
        <taxon>Bdelloidea</taxon>
        <taxon>Philodinida</taxon>
        <taxon>Philodinidae</taxon>
        <taxon>Rotaria</taxon>
    </lineage>
</organism>
<evidence type="ECO:0000313" key="2">
    <source>
        <dbReference type="EMBL" id="CAF1537010.1"/>
    </source>
</evidence>
<evidence type="ECO:0000313" key="4">
    <source>
        <dbReference type="Proteomes" id="UP000663870"/>
    </source>
</evidence>
<dbReference type="AlphaFoldDB" id="A0A815AEA8"/>
<dbReference type="Proteomes" id="UP000663854">
    <property type="component" value="Unassembled WGS sequence"/>
</dbReference>
<dbReference type="EMBL" id="CAJNOL010002916">
    <property type="protein sequence ID" value="CAF1537010.1"/>
    <property type="molecule type" value="Genomic_DNA"/>
</dbReference>
<dbReference type="EMBL" id="CAJNOH010001852">
    <property type="protein sequence ID" value="CAF1255898.1"/>
    <property type="molecule type" value="Genomic_DNA"/>
</dbReference>
<keyword evidence="4" id="KW-1185">Reference proteome</keyword>
<reference evidence="1" key="1">
    <citation type="submission" date="2021-02" db="EMBL/GenBank/DDBJ databases">
        <authorList>
            <person name="Nowell W R."/>
        </authorList>
    </citation>
    <scope>NUCLEOTIDE SEQUENCE</scope>
</reference>
<proteinExistence type="predicted"/>
<gene>
    <name evidence="2" type="ORF">JXQ802_LOCUS42669</name>
    <name evidence="1" type="ORF">PYM288_LOCUS27622</name>
</gene>
<comment type="caution">
    <text evidence="1">The sequence shown here is derived from an EMBL/GenBank/DDBJ whole genome shotgun (WGS) entry which is preliminary data.</text>
</comment>